<dbReference type="Gene3D" id="3.40.630.30">
    <property type="match status" value="1"/>
</dbReference>
<organism evidence="3 4">
    <name type="scientific">Heyndrickxia camelliae</name>
    <dbReference type="NCBI Taxonomy" id="1707093"/>
    <lineage>
        <taxon>Bacteria</taxon>
        <taxon>Bacillati</taxon>
        <taxon>Bacillota</taxon>
        <taxon>Bacilli</taxon>
        <taxon>Bacillales</taxon>
        <taxon>Bacillaceae</taxon>
        <taxon>Heyndrickxia</taxon>
    </lineage>
</organism>
<feature type="domain" description="N-acetyltransferase" evidence="2">
    <location>
        <begin position="3"/>
        <end position="167"/>
    </location>
</feature>
<dbReference type="GO" id="GO:0008080">
    <property type="term" value="F:N-acetyltransferase activity"/>
    <property type="evidence" value="ECO:0007669"/>
    <property type="project" value="InterPro"/>
</dbReference>
<dbReference type="PANTHER" id="PTHR13947:SF37">
    <property type="entry name" value="LD18367P"/>
    <property type="match status" value="1"/>
</dbReference>
<proteinExistence type="predicted"/>
<dbReference type="InterPro" id="IPR050769">
    <property type="entry name" value="NAT_camello-type"/>
</dbReference>
<dbReference type="InterPro" id="IPR016181">
    <property type="entry name" value="Acyl_CoA_acyltransferase"/>
</dbReference>
<dbReference type="Pfam" id="PF00583">
    <property type="entry name" value="Acetyltransf_1"/>
    <property type="match status" value="1"/>
</dbReference>
<dbReference type="Proteomes" id="UP000233440">
    <property type="component" value="Unassembled WGS sequence"/>
</dbReference>
<dbReference type="AlphaFoldDB" id="A0A2N3LLP9"/>
<evidence type="ECO:0000313" key="3">
    <source>
        <dbReference type="EMBL" id="PKR85517.1"/>
    </source>
</evidence>
<dbReference type="InterPro" id="IPR000182">
    <property type="entry name" value="GNAT_dom"/>
</dbReference>
<name>A0A2N3LLP9_9BACI</name>
<comment type="caution">
    <text evidence="3">The sequence shown here is derived from an EMBL/GenBank/DDBJ whole genome shotgun (WGS) entry which is preliminary data.</text>
</comment>
<evidence type="ECO:0000313" key="4">
    <source>
        <dbReference type="Proteomes" id="UP000233440"/>
    </source>
</evidence>
<dbReference type="PANTHER" id="PTHR13947">
    <property type="entry name" value="GNAT FAMILY N-ACETYLTRANSFERASE"/>
    <property type="match status" value="1"/>
</dbReference>
<dbReference type="PROSITE" id="PS51186">
    <property type="entry name" value="GNAT"/>
    <property type="match status" value="1"/>
</dbReference>
<keyword evidence="1 3" id="KW-0808">Transferase</keyword>
<keyword evidence="4" id="KW-1185">Reference proteome</keyword>
<reference evidence="3 4" key="1">
    <citation type="submission" date="2017-11" db="EMBL/GenBank/DDBJ databases">
        <title>Bacillus camelliae sp. nov., isolated from pu'er tea.</title>
        <authorList>
            <person name="Niu L."/>
        </authorList>
    </citation>
    <scope>NUCLEOTIDE SEQUENCE [LARGE SCALE GENOMIC DNA]</scope>
    <source>
        <strain evidence="3 4">7578-1</strain>
    </source>
</reference>
<protein>
    <submittedName>
        <fullName evidence="3">GNAT family N-acetyltransferase</fullName>
    </submittedName>
</protein>
<evidence type="ECO:0000256" key="1">
    <source>
        <dbReference type="ARBA" id="ARBA00022679"/>
    </source>
</evidence>
<gene>
    <name evidence="3" type="ORF">CWO92_07320</name>
</gene>
<accession>A0A2N3LLP9</accession>
<evidence type="ECO:0000259" key="2">
    <source>
        <dbReference type="PROSITE" id="PS51186"/>
    </source>
</evidence>
<dbReference type="OrthoDB" id="9796381at2"/>
<dbReference type="CDD" id="cd04301">
    <property type="entry name" value="NAT_SF"/>
    <property type="match status" value="1"/>
</dbReference>
<sequence>MIKMIRKGQIEDIPAIMKMVQDTVEIMKEENNDQWSDVYPTASNFEMDVENGSLYVLEEAGEVIGSITVDQNQPSEYEPIPWRKADNAFVFHRLVVSPRSRGKGEATKLIKYAEQYAIDNEVPYMRIDTYSLNKKAQKLFEKNGYKKVGEMPYHGKTHPFFCYDKLL</sequence>
<dbReference type="EMBL" id="PIQO01000004">
    <property type="protein sequence ID" value="PKR85517.1"/>
    <property type="molecule type" value="Genomic_DNA"/>
</dbReference>
<dbReference type="SUPFAM" id="SSF55729">
    <property type="entry name" value="Acyl-CoA N-acyltransferases (Nat)"/>
    <property type="match status" value="1"/>
</dbReference>